<dbReference type="OrthoDB" id="655382at2"/>
<comment type="caution">
    <text evidence="1">The sequence shown here is derived from an EMBL/GenBank/DDBJ whole genome shotgun (WGS) entry which is preliminary data.</text>
</comment>
<evidence type="ECO:0000313" key="2">
    <source>
        <dbReference type="Proteomes" id="UP000181790"/>
    </source>
</evidence>
<dbReference type="EMBL" id="MORL01000011">
    <property type="protein sequence ID" value="OIN57546.1"/>
    <property type="molecule type" value="Genomic_DNA"/>
</dbReference>
<keyword evidence="2" id="KW-1185">Reference proteome</keyword>
<accession>A0A1S2VH76</accession>
<dbReference type="AlphaFoldDB" id="A0A1S2VH76"/>
<dbReference type="RefSeq" id="WP_071504748.1">
    <property type="nucleotide sequence ID" value="NZ_MORL01000011.1"/>
</dbReference>
<gene>
    <name evidence="1" type="ORF">BLX24_18830</name>
</gene>
<proteinExistence type="predicted"/>
<dbReference type="Proteomes" id="UP000181790">
    <property type="component" value="Unassembled WGS sequence"/>
</dbReference>
<sequence length="240" mass="28155">MQKFIPFLLLCFVINRGIAQSLPADSVFREQARSAVVTQYNKVMNQQSAIYNGNEYIQHDFRIKVHPYFQVDSLQKGSVTYYSVDYNDIPMGYDIVRDELFIRHLDGGYRMRLNSEKVDRFTINGHQFVRLTGDSLVGVRTGFYDLLYSGRTQLLSRRVKVVLEDISTGVYKAEYLSKDEYWIRRDQRYFPVKTLGGALSVYGDKKKELRKLLRAERIKFKENKEKTLVLLAREYDALTR</sequence>
<evidence type="ECO:0000313" key="1">
    <source>
        <dbReference type="EMBL" id="OIN57546.1"/>
    </source>
</evidence>
<protein>
    <submittedName>
        <fullName evidence="1">Uncharacterized protein</fullName>
    </submittedName>
</protein>
<reference evidence="1 2" key="1">
    <citation type="submission" date="2016-10" db="EMBL/GenBank/DDBJ databases">
        <title>Arsenicibacter rosenii gen. nov., sp. nov., an efficient arsenic-methylating bacterium isolated from an arsenic-contaminated paddy soil.</title>
        <authorList>
            <person name="Huang K."/>
        </authorList>
    </citation>
    <scope>NUCLEOTIDE SEQUENCE [LARGE SCALE GENOMIC DNA]</scope>
    <source>
        <strain evidence="1 2">SM-1</strain>
    </source>
</reference>
<name>A0A1S2VH76_9BACT</name>
<organism evidence="1 2">
    <name type="scientific">Arsenicibacter rosenii</name>
    <dbReference type="NCBI Taxonomy" id="1750698"/>
    <lineage>
        <taxon>Bacteria</taxon>
        <taxon>Pseudomonadati</taxon>
        <taxon>Bacteroidota</taxon>
        <taxon>Cytophagia</taxon>
        <taxon>Cytophagales</taxon>
        <taxon>Spirosomataceae</taxon>
        <taxon>Arsenicibacter</taxon>
    </lineage>
</organism>